<accession>A0A7Y9FIH7</accession>
<dbReference type="InterPro" id="IPR017871">
    <property type="entry name" value="ABC_transporter-like_CS"/>
</dbReference>
<proteinExistence type="inferred from homology"/>
<comment type="similarity">
    <text evidence="1">Belongs to the ABC transporter superfamily.</text>
</comment>
<dbReference type="PROSITE" id="PS00211">
    <property type="entry name" value="ABC_TRANSPORTER_1"/>
    <property type="match status" value="1"/>
</dbReference>
<dbReference type="InterPro" id="IPR027417">
    <property type="entry name" value="P-loop_NTPase"/>
</dbReference>
<dbReference type="Pfam" id="PF00005">
    <property type="entry name" value="ABC_tran"/>
    <property type="match status" value="1"/>
</dbReference>
<reference evidence="8 9" key="1">
    <citation type="submission" date="2020-07" db="EMBL/GenBank/DDBJ databases">
        <title>Sequencing the genomes of 1000 actinobacteria strains.</title>
        <authorList>
            <person name="Klenk H.-P."/>
        </authorList>
    </citation>
    <scope>NUCLEOTIDE SEQUENCE [LARGE SCALE GENOMIC DNA]</scope>
    <source>
        <strain evidence="8 9">DSM 24482</strain>
    </source>
</reference>
<dbReference type="InterPro" id="IPR003439">
    <property type="entry name" value="ABC_transporter-like_ATP-bd"/>
</dbReference>
<protein>
    <recommendedName>
        <fullName evidence="5">ABC-type quaternary amine transporter</fullName>
        <ecNumber evidence="5">7.6.2.9</ecNumber>
    </recommendedName>
</protein>
<gene>
    <name evidence="8" type="ORF">BKA21_003487</name>
    <name evidence="7" type="ORF">Col01nite_20130</name>
</gene>
<evidence type="ECO:0000256" key="5">
    <source>
        <dbReference type="ARBA" id="ARBA00066388"/>
    </source>
</evidence>
<sequence length="358" mass="37694">MSSEHLVTPATGSPAAAPSDVAGAPAIAFEGVRKEYAGAVAVDDLTLRVRRGELLVLVGPSGCGKSTTLRMANRLVEPSAGRILLGEEDVTDVDPVALRRRIGYVIQHVGLFPHRTVAQNVGTVPGLLGWDRARTRARVEELLALVGLDPARYARRWPHELSGGERQRVGVARALATDPPVLLMDEPFGAVDPVGRARLQQEFTRLQRELGTTVMMVTHDIDEAVRMADRVVVLSRGARVEQLATPLEVVARPATEAVADLVGRGRTARLLALGRLERADLDPAPAAPGAPVRAPADGVVRLGAELGDVVGALTQQIGGATAPGAVPVLDDDGRAVGTATAQTVLRALHRLTAERAAS</sequence>
<reference evidence="7 10" key="2">
    <citation type="submission" date="2021-01" db="EMBL/GenBank/DDBJ databases">
        <title>Whole genome shotgun sequence of Cellulomonas oligotrophica NBRC 109435.</title>
        <authorList>
            <person name="Komaki H."/>
            <person name="Tamura T."/>
        </authorList>
    </citation>
    <scope>NUCLEOTIDE SEQUENCE [LARGE SCALE GENOMIC DNA]</scope>
    <source>
        <strain evidence="7 10">NBRC 109435</strain>
    </source>
</reference>
<evidence type="ECO:0000313" key="9">
    <source>
        <dbReference type="Proteomes" id="UP000577956"/>
    </source>
</evidence>
<dbReference type="GO" id="GO:0015418">
    <property type="term" value="F:ABC-type quaternary ammonium compound transporting activity"/>
    <property type="evidence" value="ECO:0007669"/>
    <property type="project" value="UniProtKB-EC"/>
</dbReference>
<keyword evidence="4 8" id="KW-0067">ATP-binding</keyword>
<dbReference type="EMBL" id="BONN01000005">
    <property type="protein sequence ID" value="GIG32854.1"/>
    <property type="molecule type" value="Genomic_DNA"/>
</dbReference>
<dbReference type="AlphaFoldDB" id="A0A7Y9FIH7"/>
<dbReference type="EMBL" id="JACCBK010000001">
    <property type="protein sequence ID" value="NYD87938.1"/>
    <property type="molecule type" value="Genomic_DNA"/>
</dbReference>
<name>A0A7Y9FIH7_9CELL</name>
<comment type="caution">
    <text evidence="8">The sequence shown here is derived from an EMBL/GenBank/DDBJ whole genome shotgun (WGS) entry which is preliminary data.</text>
</comment>
<evidence type="ECO:0000256" key="1">
    <source>
        <dbReference type="ARBA" id="ARBA00005417"/>
    </source>
</evidence>
<evidence type="ECO:0000313" key="7">
    <source>
        <dbReference type="EMBL" id="GIG32854.1"/>
    </source>
</evidence>
<dbReference type="EC" id="7.6.2.9" evidence="5"/>
<dbReference type="Proteomes" id="UP000577956">
    <property type="component" value="Unassembled WGS sequence"/>
</dbReference>
<keyword evidence="2" id="KW-0813">Transport</keyword>
<evidence type="ECO:0000256" key="4">
    <source>
        <dbReference type="ARBA" id="ARBA00022840"/>
    </source>
</evidence>
<dbReference type="PROSITE" id="PS50893">
    <property type="entry name" value="ABC_TRANSPORTER_2"/>
    <property type="match status" value="1"/>
</dbReference>
<dbReference type="RefSeq" id="WP_140460236.1">
    <property type="nucleotide sequence ID" value="NZ_BAABFI010000013.1"/>
</dbReference>
<feature type="domain" description="ABC transporter" evidence="6">
    <location>
        <begin position="27"/>
        <end position="261"/>
    </location>
</feature>
<keyword evidence="10" id="KW-1185">Reference proteome</keyword>
<dbReference type="Proteomes" id="UP000618382">
    <property type="component" value="Unassembled WGS sequence"/>
</dbReference>
<dbReference type="SUPFAM" id="SSF52540">
    <property type="entry name" value="P-loop containing nucleoside triphosphate hydrolases"/>
    <property type="match status" value="1"/>
</dbReference>
<evidence type="ECO:0000256" key="3">
    <source>
        <dbReference type="ARBA" id="ARBA00022741"/>
    </source>
</evidence>
<dbReference type="PANTHER" id="PTHR43117">
    <property type="entry name" value="OSMOPROTECTANT IMPORT ATP-BINDING PROTEIN OSMV"/>
    <property type="match status" value="1"/>
</dbReference>
<dbReference type="InterPro" id="IPR003593">
    <property type="entry name" value="AAA+_ATPase"/>
</dbReference>
<dbReference type="Gene3D" id="3.40.50.300">
    <property type="entry name" value="P-loop containing nucleotide triphosphate hydrolases"/>
    <property type="match status" value="1"/>
</dbReference>
<organism evidence="8 9">
    <name type="scientific">Cellulomonas oligotrophica</name>
    <dbReference type="NCBI Taxonomy" id="931536"/>
    <lineage>
        <taxon>Bacteria</taxon>
        <taxon>Bacillati</taxon>
        <taxon>Actinomycetota</taxon>
        <taxon>Actinomycetes</taxon>
        <taxon>Micrococcales</taxon>
        <taxon>Cellulomonadaceae</taxon>
        <taxon>Cellulomonas</taxon>
    </lineage>
</organism>
<dbReference type="FunFam" id="3.40.50.300:FF:000425">
    <property type="entry name" value="Probable ABC transporter, ATP-binding subunit"/>
    <property type="match status" value="1"/>
</dbReference>
<dbReference type="SMART" id="SM00382">
    <property type="entry name" value="AAA"/>
    <property type="match status" value="1"/>
</dbReference>
<dbReference type="GO" id="GO:0016887">
    <property type="term" value="F:ATP hydrolysis activity"/>
    <property type="evidence" value="ECO:0007669"/>
    <property type="project" value="InterPro"/>
</dbReference>
<evidence type="ECO:0000256" key="2">
    <source>
        <dbReference type="ARBA" id="ARBA00022448"/>
    </source>
</evidence>
<dbReference type="GO" id="GO:0005524">
    <property type="term" value="F:ATP binding"/>
    <property type="evidence" value="ECO:0007669"/>
    <property type="project" value="UniProtKB-KW"/>
</dbReference>
<evidence type="ECO:0000259" key="6">
    <source>
        <dbReference type="PROSITE" id="PS50893"/>
    </source>
</evidence>
<dbReference type="PANTHER" id="PTHR43117:SF4">
    <property type="entry name" value="OSMOPROTECTANT IMPORT ATP-BINDING PROTEIN OSMV"/>
    <property type="match status" value="1"/>
</dbReference>
<keyword evidence="3" id="KW-0547">Nucleotide-binding</keyword>
<evidence type="ECO:0000313" key="8">
    <source>
        <dbReference type="EMBL" id="NYD87938.1"/>
    </source>
</evidence>
<evidence type="ECO:0000313" key="10">
    <source>
        <dbReference type="Proteomes" id="UP000618382"/>
    </source>
</evidence>